<dbReference type="InterPro" id="IPR014266">
    <property type="entry name" value="PEP-CTERM_TPR_PrsT"/>
</dbReference>
<evidence type="ECO:0000313" key="6">
    <source>
        <dbReference type="Proteomes" id="UP001595904"/>
    </source>
</evidence>
<comment type="caution">
    <text evidence="5">The sequence shown here is derived from an EMBL/GenBank/DDBJ whole genome shotgun (WGS) entry which is preliminary data.</text>
</comment>
<dbReference type="EMBL" id="JBHSDU010000015">
    <property type="protein sequence ID" value="MFC4313328.1"/>
    <property type="molecule type" value="Genomic_DNA"/>
</dbReference>
<name>A0ABV8T342_9GAMM</name>
<reference evidence="6" key="1">
    <citation type="journal article" date="2019" name="Int. J. Syst. Evol. Microbiol.">
        <title>The Global Catalogue of Microorganisms (GCM) 10K type strain sequencing project: providing services to taxonomists for standard genome sequencing and annotation.</title>
        <authorList>
            <consortium name="The Broad Institute Genomics Platform"/>
            <consortium name="The Broad Institute Genome Sequencing Center for Infectious Disease"/>
            <person name="Wu L."/>
            <person name="Ma J."/>
        </authorList>
    </citation>
    <scope>NUCLEOTIDE SEQUENCE [LARGE SCALE GENOMIC DNA]</scope>
    <source>
        <strain evidence="6">CGMCC 1.10759</strain>
    </source>
</reference>
<dbReference type="RefSeq" id="WP_380603545.1">
    <property type="nucleotide sequence ID" value="NZ_JBHSDU010000015.1"/>
</dbReference>
<keyword evidence="2 3" id="KW-0802">TPR repeat</keyword>
<gene>
    <name evidence="5" type="primary">prsT</name>
    <name evidence="5" type="ORF">ACFPN2_29885</name>
</gene>
<feature type="repeat" description="TPR" evidence="3">
    <location>
        <begin position="306"/>
        <end position="339"/>
    </location>
</feature>
<feature type="signal peptide" evidence="4">
    <location>
        <begin position="1"/>
        <end position="21"/>
    </location>
</feature>
<evidence type="ECO:0000256" key="1">
    <source>
        <dbReference type="ARBA" id="ARBA00022737"/>
    </source>
</evidence>
<dbReference type="PANTHER" id="PTHR45586">
    <property type="entry name" value="TPR REPEAT-CONTAINING PROTEIN PA4667"/>
    <property type="match status" value="1"/>
</dbReference>
<dbReference type="Gene3D" id="1.25.40.10">
    <property type="entry name" value="Tetratricopeptide repeat domain"/>
    <property type="match status" value="5"/>
</dbReference>
<dbReference type="SUPFAM" id="SSF48452">
    <property type="entry name" value="TPR-like"/>
    <property type="match status" value="3"/>
</dbReference>
<feature type="repeat" description="TPR" evidence="3">
    <location>
        <begin position="714"/>
        <end position="747"/>
    </location>
</feature>
<organism evidence="5 6">
    <name type="scientific">Steroidobacter flavus</name>
    <dbReference type="NCBI Taxonomy" id="1842136"/>
    <lineage>
        <taxon>Bacteria</taxon>
        <taxon>Pseudomonadati</taxon>
        <taxon>Pseudomonadota</taxon>
        <taxon>Gammaproteobacteria</taxon>
        <taxon>Steroidobacterales</taxon>
        <taxon>Steroidobacteraceae</taxon>
        <taxon>Steroidobacter</taxon>
    </lineage>
</organism>
<dbReference type="PANTHER" id="PTHR45586:SF1">
    <property type="entry name" value="LIPOPOLYSACCHARIDE ASSEMBLY PROTEIN B"/>
    <property type="match status" value="1"/>
</dbReference>
<evidence type="ECO:0000256" key="4">
    <source>
        <dbReference type="SAM" id="SignalP"/>
    </source>
</evidence>
<evidence type="ECO:0000256" key="3">
    <source>
        <dbReference type="PROSITE-ProRule" id="PRU00339"/>
    </source>
</evidence>
<dbReference type="InterPro" id="IPR019734">
    <property type="entry name" value="TPR_rpt"/>
</dbReference>
<protein>
    <submittedName>
        <fullName evidence="5">XrtA/PEP-CTERM system TPR-repeat protein PrsT</fullName>
    </submittedName>
</protein>
<feature type="chain" id="PRO_5046791776" evidence="4">
    <location>
        <begin position="22"/>
        <end position="931"/>
    </location>
</feature>
<dbReference type="PROSITE" id="PS50005">
    <property type="entry name" value="TPR"/>
    <property type="match status" value="4"/>
</dbReference>
<keyword evidence="4" id="KW-0732">Signal</keyword>
<accession>A0ABV8T342</accession>
<dbReference type="InterPro" id="IPR051012">
    <property type="entry name" value="CellSynth/LPSAsmb/PSIAsmb"/>
</dbReference>
<dbReference type="SMART" id="SM00028">
    <property type="entry name" value="TPR"/>
    <property type="match status" value="11"/>
</dbReference>
<dbReference type="Pfam" id="PF13432">
    <property type="entry name" value="TPR_16"/>
    <property type="match status" value="3"/>
</dbReference>
<feature type="repeat" description="TPR" evidence="3">
    <location>
        <begin position="780"/>
        <end position="813"/>
    </location>
</feature>
<evidence type="ECO:0000256" key="2">
    <source>
        <dbReference type="ARBA" id="ARBA00022803"/>
    </source>
</evidence>
<dbReference type="PROSITE" id="PS51257">
    <property type="entry name" value="PROKAR_LIPOPROTEIN"/>
    <property type="match status" value="1"/>
</dbReference>
<dbReference type="NCBIfam" id="TIGR02917">
    <property type="entry name" value="PEP_TPR_lipo"/>
    <property type="match status" value="1"/>
</dbReference>
<dbReference type="InterPro" id="IPR011990">
    <property type="entry name" value="TPR-like_helical_dom_sf"/>
</dbReference>
<evidence type="ECO:0000313" key="5">
    <source>
        <dbReference type="EMBL" id="MFC4313328.1"/>
    </source>
</evidence>
<dbReference type="Proteomes" id="UP001595904">
    <property type="component" value="Unassembled WGS sequence"/>
</dbReference>
<keyword evidence="6" id="KW-1185">Reference proteome</keyword>
<dbReference type="Pfam" id="PF14559">
    <property type="entry name" value="TPR_19"/>
    <property type="match status" value="4"/>
</dbReference>
<proteinExistence type="predicted"/>
<feature type="repeat" description="TPR" evidence="3">
    <location>
        <begin position="646"/>
        <end position="679"/>
    </location>
</feature>
<sequence length="931" mass="99787">MLKIRTLMVSCVLGAMLLTTAGCDFLVSPEQRYERAQSAVAEGDYRRALVELKNALQKDPDLLEARALLAEVALWLGDPTNAEAELNKLPKPAGADPHLELRVRIDLALGRFAPALEKLSAASSDQIKPARADLYRGFALQGLGRTAEAQQAFRASAAADSTLIDAQVGIVDTLAAQGDAPGALALATQLTEQHPQSALAWYSQGAILARASKTEEAEKALLRAKGLAEKQLEATRQVSLLSTLIEMQLVARHIDAARTNLDAMNRVAAGSPLAALMSARVSMATNDYLAAASSLRRLVNAAPQFTQARYLLGVTLVAQGNLEQASQELSQVVQQAPQNLEARQLLAQVRMRLQDPDGALRVLVPAIETNADDSRLTNLFEGARVAAGADKQTIETLEKALNDAPNSRGLQIQLAGAYLQAGAADKAVALLRRGESDPKIDPRREALLIQAISVAQGPAAARTQVQTLLNKYGTEPAAVGIAAGFYARAGELDKGRALLNDALAKNPKQPELLFALARVEWTARRADAARAALQRLIDLDPNNTGAQLAMVEVELAQGNQAGATSRLEALHKANPKAVEPPMMLARMALAKDDAKRADEFINAAVQASSKRGDVLNAAGLLYLESGRFDQAQAMFKDGTASDAGNPLLWLNLGRAQLGLNQRGPARESLEKALILQPEWLPAIGALAFLEVQEGNGSAALSRIEALKQTRPNNPQLLALEGEVYTVLQKYPEASQAYEAAAAIRPAPELATKIFQVRSAGKLPNALEPLERWSREHPDDLSFRALLADAYIKSGEAKQAIAQYEQIVQRQPKHVPSLNNLAWLYHEQRDPRALATARQAHQLAPKVPAIMDTLGWILVDSGQAAEGLPLLEQAAAATSASADIKYHYAAALARTGAKAQAREQLTQLLAGQSTFDNRAAAQRLLTELGGQE</sequence>
<keyword evidence="1" id="KW-0677">Repeat</keyword>